<name>A0ABR0P4V0_GOSAR</name>
<dbReference type="InterPro" id="IPR039979">
    <property type="entry name" value="PRPF18"/>
</dbReference>
<feature type="compositionally biased region" description="Basic and acidic residues" evidence="1">
    <location>
        <begin position="39"/>
        <end position="50"/>
    </location>
</feature>
<gene>
    <name evidence="2" type="ORF">PVK06_028807</name>
</gene>
<accession>A0ABR0P4V0</accession>
<proteinExistence type="predicted"/>
<feature type="compositionally biased region" description="Low complexity" evidence="1">
    <location>
        <begin position="53"/>
        <end position="69"/>
    </location>
</feature>
<sequence length="123" mass="14022">MDLLKEELLKKRQSLAQETGGRRVFKRSEIEQKQIQKLREQEKRELEAKSRRQSNASSSAANDASAKSNPSASIQVSLLAFLNTSHPIHYFEIFAISTFNIAARGRYLEEKNMKMESSNTKSC</sequence>
<dbReference type="EMBL" id="JARKNE010000008">
    <property type="protein sequence ID" value="KAK5813358.1"/>
    <property type="molecule type" value="Genomic_DNA"/>
</dbReference>
<keyword evidence="3" id="KW-1185">Reference proteome</keyword>
<evidence type="ECO:0000256" key="1">
    <source>
        <dbReference type="SAM" id="MobiDB-lite"/>
    </source>
</evidence>
<dbReference type="PANTHER" id="PTHR13007">
    <property type="entry name" value="PRE-MRNA SPLICING FACTOR-RELATED"/>
    <property type="match status" value="1"/>
</dbReference>
<evidence type="ECO:0000313" key="3">
    <source>
        <dbReference type="Proteomes" id="UP001358586"/>
    </source>
</evidence>
<dbReference type="PANTHER" id="PTHR13007:SF19">
    <property type="entry name" value="PRE-MRNA-SPLICING FACTOR 18"/>
    <property type="match status" value="1"/>
</dbReference>
<comment type="caution">
    <text evidence="2">The sequence shown here is derived from an EMBL/GenBank/DDBJ whole genome shotgun (WGS) entry which is preliminary data.</text>
</comment>
<dbReference type="Proteomes" id="UP001358586">
    <property type="component" value="Chromosome 8"/>
</dbReference>
<evidence type="ECO:0000313" key="2">
    <source>
        <dbReference type="EMBL" id="KAK5813358.1"/>
    </source>
</evidence>
<organism evidence="2 3">
    <name type="scientific">Gossypium arboreum</name>
    <name type="common">Tree cotton</name>
    <name type="synonym">Gossypium nanking</name>
    <dbReference type="NCBI Taxonomy" id="29729"/>
    <lineage>
        <taxon>Eukaryota</taxon>
        <taxon>Viridiplantae</taxon>
        <taxon>Streptophyta</taxon>
        <taxon>Embryophyta</taxon>
        <taxon>Tracheophyta</taxon>
        <taxon>Spermatophyta</taxon>
        <taxon>Magnoliopsida</taxon>
        <taxon>eudicotyledons</taxon>
        <taxon>Gunneridae</taxon>
        <taxon>Pentapetalae</taxon>
        <taxon>rosids</taxon>
        <taxon>malvids</taxon>
        <taxon>Malvales</taxon>
        <taxon>Malvaceae</taxon>
        <taxon>Malvoideae</taxon>
        <taxon>Gossypium</taxon>
    </lineage>
</organism>
<protein>
    <submittedName>
        <fullName evidence="2">Uncharacterized protein</fullName>
    </submittedName>
</protein>
<feature type="region of interest" description="Disordered" evidence="1">
    <location>
        <begin position="39"/>
        <end position="69"/>
    </location>
</feature>
<reference evidence="2 3" key="1">
    <citation type="submission" date="2023-03" db="EMBL/GenBank/DDBJ databases">
        <title>WGS of Gossypium arboreum.</title>
        <authorList>
            <person name="Yu D."/>
        </authorList>
    </citation>
    <scope>NUCLEOTIDE SEQUENCE [LARGE SCALE GENOMIC DNA]</scope>
    <source>
        <tissue evidence="2">Leaf</tissue>
    </source>
</reference>